<reference evidence="5" key="1">
    <citation type="submission" date="2022-11" db="UniProtKB">
        <authorList>
            <consortium name="WormBaseParasite"/>
        </authorList>
    </citation>
    <scope>IDENTIFICATION</scope>
</reference>
<feature type="region of interest" description="Disordered" evidence="2">
    <location>
        <begin position="83"/>
        <end position="135"/>
    </location>
</feature>
<proteinExistence type="predicted"/>
<keyword evidence="3" id="KW-0812">Transmembrane</keyword>
<keyword evidence="3" id="KW-1133">Transmembrane helix</keyword>
<dbReference type="WBParaSite" id="PSAMB.scaffold3255size19049.g20845.t1">
    <property type="protein sequence ID" value="PSAMB.scaffold3255size19049.g20845.t1"/>
    <property type="gene ID" value="PSAMB.scaffold3255size19049.g20845"/>
</dbReference>
<keyword evidence="4" id="KW-1185">Reference proteome</keyword>
<evidence type="ECO:0000313" key="5">
    <source>
        <dbReference type="WBParaSite" id="PSAMB.scaffold3255size19049.g20845.t1"/>
    </source>
</evidence>
<dbReference type="AlphaFoldDB" id="A0A914W6G1"/>
<evidence type="ECO:0000256" key="2">
    <source>
        <dbReference type="SAM" id="MobiDB-lite"/>
    </source>
</evidence>
<dbReference type="Proteomes" id="UP000887566">
    <property type="component" value="Unplaced"/>
</dbReference>
<feature type="compositionally biased region" description="Polar residues" evidence="2">
    <location>
        <begin position="92"/>
        <end position="102"/>
    </location>
</feature>
<evidence type="ECO:0000256" key="3">
    <source>
        <dbReference type="SAM" id="Phobius"/>
    </source>
</evidence>
<protein>
    <submittedName>
        <fullName evidence="5">Uncharacterized protein</fullName>
    </submittedName>
</protein>
<name>A0A914W6G1_9BILA</name>
<evidence type="ECO:0000313" key="4">
    <source>
        <dbReference type="Proteomes" id="UP000887566"/>
    </source>
</evidence>
<sequence length="135" mass="15224">MTTEVKREDQSAVIDVEKLLRNYGRRKSVDAKQVQIDEAMLRELTEKLRKENKRKDRCLERIGVLLLVLFFLGLTIGAEHLNAATSKDDAPVNSTTPFTDAPTSAARIATVPSQPKDDSNAEQASRLKFNRRRAE</sequence>
<keyword evidence="1" id="KW-0175">Coiled coil</keyword>
<feature type="coiled-coil region" evidence="1">
    <location>
        <begin position="34"/>
        <end position="61"/>
    </location>
</feature>
<organism evidence="4 5">
    <name type="scientific">Plectus sambesii</name>
    <dbReference type="NCBI Taxonomy" id="2011161"/>
    <lineage>
        <taxon>Eukaryota</taxon>
        <taxon>Metazoa</taxon>
        <taxon>Ecdysozoa</taxon>
        <taxon>Nematoda</taxon>
        <taxon>Chromadorea</taxon>
        <taxon>Plectida</taxon>
        <taxon>Plectina</taxon>
        <taxon>Plectoidea</taxon>
        <taxon>Plectidae</taxon>
        <taxon>Plectus</taxon>
    </lineage>
</organism>
<keyword evidence="3" id="KW-0472">Membrane</keyword>
<accession>A0A914W6G1</accession>
<feature type="transmembrane region" description="Helical" evidence="3">
    <location>
        <begin position="58"/>
        <end position="78"/>
    </location>
</feature>
<evidence type="ECO:0000256" key="1">
    <source>
        <dbReference type="SAM" id="Coils"/>
    </source>
</evidence>